<dbReference type="InterPro" id="IPR012441">
    <property type="entry name" value="DUF1643"/>
</dbReference>
<comment type="caution">
    <text evidence="1">The sequence shown here is derived from an EMBL/GenBank/DDBJ whole genome shotgun (WGS) entry which is preliminary data.</text>
</comment>
<organism evidence="1 2">
    <name type="scientific">Rubrivivax benzoatilyticus</name>
    <dbReference type="NCBI Taxonomy" id="316997"/>
    <lineage>
        <taxon>Bacteria</taxon>
        <taxon>Pseudomonadati</taxon>
        <taxon>Pseudomonadota</taxon>
        <taxon>Betaproteobacteria</taxon>
        <taxon>Burkholderiales</taxon>
        <taxon>Sphaerotilaceae</taxon>
        <taxon>Rubrivivax</taxon>
    </lineage>
</organism>
<evidence type="ECO:0000313" key="1">
    <source>
        <dbReference type="EMBL" id="NHK99529.1"/>
    </source>
</evidence>
<keyword evidence="2" id="KW-1185">Reference proteome</keyword>
<proteinExistence type="predicted"/>
<dbReference type="EMBL" id="JAAOCD010000007">
    <property type="protein sequence ID" value="NHK99529.1"/>
    <property type="molecule type" value="Genomic_DNA"/>
</dbReference>
<sequence length="195" mass="21404">MPGETHGFPLVRGSATAAIGSAAPSPTLAVDPLVAERTIFSPDRTHRFTLFRYWGDHEDYACGISMNPSGAAEDVGDPTVDGMARRARECWGVGTYYQLNVMSIRGTYSADLRNAAVVNLRENDEWIRRIAARARIVVVSWGNPGHKSGRGPAVETILREVCDPAKVFCFGKNKNGSPVHPLYQRIDAPLKPYFD</sequence>
<name>A0ABX0I0B8_9BURK</name>
<reference evidence="1 2" key="1">
    <citation type="submission" date="2020-03" db="EMBL/GenBank/DDBJ databases">
        <title>Rubrivivax benzoatilyticus JA2 (sequenced after 10 years sub-culturing).</title>
        <authorList>
            <person name="Gupta D."/>
            <person name="Chintalapati S."/>
            <person name="Chintalapati V.R."/>
        </authorList>
    </citation>
    <scope>NUCLEOTIDE SEQUENCE [LARGE SCALE GENOMIC DNA]</scope>
    <source>
        <strain evidence="1 2">JA2-Mal</strain>
    </source>
</reference>
<dbReference type="Proteomes" id="UP000802098">
    <property type="component" value="Unassembled WGS sequence"/>
</dbReference>
<protein>
    <submittedName>
        <fullName evidence="1">DUF1643 domain-containing protein</fullName>
    </submittedName>
</protein>
<dbReference type="Pfam" id="PF07799">
    <property type="entry name" value="DUF1643"/>
    <property type="match status" value="1"/>
</dbReference>
<evidence type="ECO:0000313" key="2">
    <source>
        <dbReference type="Proteomes" id="UP000802098"/>
    </source>
</evidence>
<gene>
    <name evidence="1" type="ORF">G7087_14170</name>
</gene>
<accession>A0ABX0I0B8</accession>